<proteinExistence type="predicted"/>
<protein>
    <recommendedName>
        <fullName evidence="2">HicB-like antitoxin of toxin-antitoxin system domain-containing protein</fullName>
    </recommendedName>
</protein>
<gene>
    <name evidence="1" type="ORF">MNBD_CHLOROFLEXI01-4552</name>
</gene>
<accession>A0A3B0VRT2</accession>
<dbReference type="InterPro" id="IPR035069">
    <property type="entry name" value="TTHA1013/TTHA0281-like"/>
</dbReference>
<dbReference type="EMBL" id="UOEU01000968">
    <property type="protein sequence ID" value="VAW42833.1"/>
    <property type="molecule type" value="Genomic_DNA"/>
</dbReference>
<evidence type="ECO:0008006" key="2">
    <source>
        <dbReference type="Google" id="ProtNLM"/>
    </source>
</evidence>
<name>A0A3B0VRT2_9ZZZZ</name>
<dbReference type="Gene3D" id="3.30.160.250">
    <property type="match status" value="1"/>
</dbReference>
<dbReference type="SUPFAM" id="SSF143100">
    <property type="entry name" value="TTHA1013/TTHA0281-like"/>
    <property type="match status" value="1"/>
</dbReference>
<evidence type="ECO:0000313" key="1">
    <source>
        <dbReference type="EMBL" id="VAW42833.1"/>
    </source>
</evidence>
<reference evidence="1" key="1">
    <citation type="submission" date="2018-06" db="EMBL/GenBank/DDBJ databases">
        <authorList>
            <person name="Zhirakovskaya E."/>
        </authorList>
    </citation>
    <scope>NUCLEOTIDE SEQUENCE</scope>
</reference>
<dbReference type="AlphaFoldDB" id="A0A3B0VRT2"/>
<sequence>MKYQVSVLVESLEEGGYYAECPILPGCHVEGKNYWEALENLEDIIRIHHIEGRLEFGGIQTAVGQQFPIMAARLFRVVP</sequence>
<organism evidence="1">
    <name type="scientific">hydrothermal vent metagenome</name>
    <dbReference type="NCBI Taxonomy" id="652676"/>
    <lineage>
        <taxon>unclassified sequences</taxon>
        <taxon>metagenomes</taxon>
        <taxon>ecological metagenomes</taxon>
    </lineage>
</organism>